<keyword evidence="10" id="KW-0067">ATP-binding</keyword>
<comment type="subunit">
    <text evidence="2">Component of the EKC/KEOPS complex composed of at least BUD32, CGI121, GON7, KAE1 and PCC1; the whole complex dimerizes.</text>
</comment>
<evidence type="ECO:0000256" key="10">
    <source>
        <dbReference type="ARBA" id="ARBA00022840"/>
    </source>
</evidence>
<feature type="non-terminal residue" evidence="16">
    <location>
        <position position="203"/>
    </location>
</feature>
<keyword evidence="6" id="KW-0723">Serine/threonine-protein kinase</keyword>
<keyword evidence="17" id="KW-1185">Reference proteome</keyword>
<dbReference type="PANTHER" id="PTHR47634">
    <property type="entry name" value="PROTEIN KINASE DOMAIN-CONTAINING PROTEIN-RELATED"/>
    <property type="match status" value="1"/>
</dbReference>
<dbReference type="PROSITE" id="PS50011">
    <property type="entry name" value="PROTEIN_KINASE_DOM"/>
    <property type="match status" value="1"/>
</dbReference>
<evidence type="ECO:0000256" key="6">
    <source>
        <dbReference type="ARBA" id="ARBA00022527"/>
    </source>
</evidence>
<accession>A0ABP0E4W5</accession>
<dbReference type="PROSITE" id="PS00109">
    <property type="entry name" value="PROTEIN_KINASE_TYR"/>
    <property type="match status" value="1"/>
</dbReference>
<dbReference type="SUPFAM" id="SSF56112">
    <property type="entry name" value="Protein kinase-like (PK-like)"/>
    <property type="match status" value="1"/>
</dbReference>
<keyword evidence="8" id="KW-0547">Nucleotide-binding</keyword>
<dbReference type="Proteomes" id="UP001642501">
    <property type="component" value="Unassembled WGS sequence"/>
</dbReference>
<evidence type="ECO:0000256" key="14">
    <source>
        <dbReference type="ARBA" id="ARBA00048679"/>
    </source>
</evidence>
<evidence type="ECO:0000256" key="7">
    <source>
        <dbReference type="ARBA" id="ARBA00022679"/>
    </source>
</evidence>
<evidence type="ECO:0000256" key="8">
    <source>
        <dbReference type="ARBA" id="ARBA00022741"/>
    </source>
</evidence>
<evidence type="ECO:0000313" key="17">
    <source>
        <dbReference type="Proteomes" id="UP001642501"/>
    </source>
</evidence>
<dbReference type="InterPro" id="IPR051334">
    <property type="entry name" value="SRPK"/>
</dbReference>
<organism evidence="16 17">
    <name type="scientific">Sporothrix epigloea</name>
    <dbReference type="NCBI Taxonomy" id="1892477"/>
    <lineage>
        <taxon>Eukaryota</taxon>
        <taxon>Fungi</taxon>
        <taxon>Dikarya</taxon>
        <taxon>Ascomycota</taxon>
        <taxon>Pezizomycotina</taxon>
        <taxon>Sordariomycetes</taxon>
        <taxon>Sordariomycetidae</taxon>
        <taxon>Ophiostomatales</taxon>
        <taxon>Ophiostomataceae</taxon>
        <taxon>Sporothrix</taxon>
    </lineage>
</organism>
<keyword evidence="9" id="KW-0418">Kinase</keyword>
<dbReference type="InterPro" id="IPR011009">
    <property type="entry name" value="Kinase-like_dom_sf"/>
</dbReference>
<comment type="catalytic activity">
    <reaction evidence="14">
        <text>L-seryl-[protein] + ATP = O-phospho-L-seryl-[protein] + ADP + H(+)</text>
        <dbReference type="Rhea" id="RHEA:17989"/>
        <dbReference type="Rhea" id="RHEA-COMP:9863"/>
        <dbReference type="Rhea" id="RHEA-COMP:11604"/>
        <dbReference type="ChEBI" id="CHEBI:15378"/>
        <dbReference type="ChEBI" id="CHEBI:29999"/>
        <dbReference type="ChEBI" id="CHEBI:30616"/>
        <dbReference type="ChEBI" id="CHEBI:83421"/>
        <dbReference type="ChEBI" id="CHEBI:456216"/>
        <dbReference type="EC" id="2.7.11.1"/>
    </reaction>
</comment>
<evidence type="ECO:0000256" key="4">
    <source>
        <dbReference type="ARBA" id="ARBA00013948"/>
    </source>
</evidence>
<evidence type="ECO:0000256" key="12">
    <source>
        <dbReference type="ARBA" id="ARBA00033194"/>
    </source>
</evidence>
<dbReference type="InterPro" id="IPR008266">
    <property type="entry name" value="Tyr_kinase_AS"/>
</dbReference>
<protein>
    <recommendedName>
        <fullName evidence="5">EKC/KEOPS complex subunit BUD32</fullName>
        <ecNumber evidence="3">2.7.11.1</ecNumber>
    </recommendedName>
    <alternativeName>
        <fullName evidence="11 12">Atypical Serine/threonine protein kinase BUD32</fullName>
    </alternativeName>
    <alternativeName>
        <fullName evidence="4">EKC/KEOPS complex subunit bud32</fullName>
    </alternativeName>
</protein>
<gene>
    <name evidence="16" type="ORF">SEPCBS57363_006801</name>
</gene>
<reference evidence="16 17" key="1">
    <citation type="submission" date="2024-01" db="EMBL/GenBank/DDBJ databases">
        <authorList>
            <person name="Allen C."/>
            <person name="Tagirdzhanova G."/>
        </authorList>
    </citation>
    <scope>NUCLEOTIDE SEQUENCE [LARGE SCALE GENOMIC DNA]</scope>
    <source>
        <strain evidence="16 17">CBS 573.63</strain>
    </source>
</reference>
<dbReference type="EMBL" id="CAWUOM010000298">
    <property type="protein sequence ID" value="CAK7275615.1"/>
    <property type="molecule type" value="Genomic_DNA"/>
</dbReference>
<evidence type="ECO:0000256" key="9">
    <source>
        <dbReference type="ARBA" id="ARBA00022777"/>
    </source>
</evidence>
<comment type="caution">
    <text evidence="16">The sequence shown here is derived from an EMBL/GenBank/DDBJ whole genome shotgun (WGS) entry which is preliminary data.</text>
</comment>
<dbReference type="Gene3D" id="1.10.510.10">
    <property type="entry name" value="Transferase(Phosphotransferase) domain 1"/>
    <property type="match status" value="1"/>
</dbReference>
<dbReference type="EC" id="2.7.11.1" evidence="3"/>
<proteinExistence type="predicted"/>
<dbReference type="SMART" id="SM00220">
    <property type="entry name" value="S_TKc"/>
    <property type="match status" value="1"/>
</dbReference>
<evidence type="ECO:0000259" key="15">
    <source>
        <dbReference type="PROSITE" id="PS50011"/>
    </source>
</evidence>
<name>A0ABP0E4W5_9PEZI</name>
<evidence type="ECO:0000256" key="1">
    <source>
        <dbReference type="ARBA" id="ARBA00003747"/>
    </source>
</evidence>
<dbReference type="Pfam" id="PF00069">
    <property type="entry name" value="Pkinase"/>
    <property type="match status" value="1"/>
</dbReference>
<evidence type="ECO:0000256" key="3">
    <source>
        <dbReference type="ARBA" id="ARBA00012513"/>
    </source>
</evidence>
<keyword evidence="7" id="KW-0808">Transferase</keyword>
<evidence type="ECO:0000256" key="13">
    <source>
        <dbReference type="ARBA" id="ARBA00047899"/>
    </source>
</evidence>
<feature type="domain" description="Protein kinase" evidence="15">
    <location>
        <begin position="49"/>
        <end position="203"/>
    </location>
</feature>
<dbReference type="InterPro" id="IPR000719">
    <property type="entry name" value="Prot_kinase_dom"/>
</dbReference>
<evidence type="ECO:0000256" key="11">
    <source>
        <dbReference type="ARBA" id="ARBA00030980"/>
    </source>
</evidence>
<sequence length="203" mass="22436">MEVDPFDLLPPFRYCSIDLYDIEDVENYAPGGYHPVNIGDVISSGERNYEIVHKLGHGGCATIWLVRSGTQSKSYHAMKILCADDADNPDRELAIFEHLKTVAGDGHPNVVDLHDSFKVTGPNGEHQCLVFPVLGPKLEMMYSQNMISGAVRHVMCRQIASATAFLHHHGVCHGDLTPRNVVFELPGIQSMTLDGFFHLLGPI</sequence>
<comment type="catalytic activity">
    <reaction evidence="13">
        <text>L-threonyl-[protein] + ATP = O-phospho-L-threonyl-[protein] + ADP + H(+)</text>
        <dbReference type="Rhea" id="RHEA:46608"/>
        <dbReference type="Rhea" id="RHEA-COMP:11060"/>
        <dbReference type="Rhea" id="RHEA-COMP:11605"/>
        <dbReference type="ChEBI" id="CHEBI:15378"/>
        <dbReference type="ChEBI" id="CHEBI:30013"/>
        <dbReference type="ChEBI" id="CHEBI:30616"/>
        <dbReference type="ChEBI" id="CHEBI:61977"/>
        <dbReference type="ChEBI" id="CHEBI:456216"/>
        <dbReference type="EC" id="2.7.11.1"/>
    </reaction>
</comment>
<comment type="function">
    <text evidence="1">Component of the EKC/KEOPS complex that is required for the formation of a threonylcarbamoyl group on adenosine at position 37 (t(6)A37) in tRNAs that read codons beginning with adenine. The complex is probably involved in the transfer of the threonylcarbamoyl moiety of threonylcarbamoyl-AMP (TC-AMP) to the N6 group of A37. BUD32 has ATPase activity in the context of the EKC/KEOPS complex and likely plays a supporting role to the catalytic subunit KAE1. The EKC/KEOPS complex also promotes both telomere uncapping and telomere elongation. The complex is required for efficient recruitment of transcriptional coactivators.</text>
</comment>
<dbReference type="PANTHER" id="PTHR47634:SF9">
    <property type="entry name" value="PROTEIN KINASE DOMAIN-CONTAINING PROTEIN-RELATED"/>
    <property type="match status" value="1"/>
</dbReference>
<dbReference type="Gene3D" id="3.30.200.20">
    <property type="entry name" value="Phosphorylase Kinase, domain 1"/>
    <property type="match status" value="1"/>
</dbReference>
<evidence type="ECO:0000256" key="5">
    <source>
        <dbReference type="ARBA" id="ARBA00019973"/>
    </source>
</evidence>
<evidence type="ECO:0000256" key="2">
    <source>
        <dbReference type="ARBA" id="ARBA00011534"/>
    </source>
</evidence>
<evidence type="ECO:0000313" key="16">
    <source>
        <dbReference type="EMBL" id="CAK7275615.1"/>
    </source>
</evidence>